<dbReference type="AlphaFoldDB" id="G4TY97"/>
<keyword evidence="2" id="KW-1185">Reference proteome</keyword>
<evidence type="ECO:0000313" key="1">
    <source>
        <dbReference type="EMBL" id="CCA76290.1"/>
    </source>
</evidence>
<gene>
    <name evidence="1" type="ORF">PIIN_10285</name>
</gene>
<proteinExistence type="predicted"/>
<comment type="caution">
    <text evidence="1">The sequence shown here is derived from an EMBL/GenBank/DDBJ whole genome shotgun (WGS) entry which is preliminary data.</text>
</comment>
<protein>
    <submittedName>
        <fullName evidence="1">Uncharacterized protein</fullName>
    </submittedName>
</protein>
<dbReference type="Proteomes" id="UP000007148">
    <property type="component" value="Unassembled WGS sequence"/>
</dbReference>
<feature type="non-terminal residue" evidence="1">
    <location>
        <position position="150"/>
    </location>
</feature>
<name>G4TY97_SERID</name>
<accession>G4TY97</accession>
<dbReference type="HOGENOM" id="CLU_1744944_0_0_1"/>
<sequence length="150" mass="16849">EPGFTCKNHVNDTGSESKHCLSVSSLARACSHPMMQILDPYGGRATVSVKRMFRWCWPYTQPCAKLRLEDHAKIRKISAFYFYLYSIQKRILKCLMTSTGAAGNKYGAYPSSSCSQKALEEDQSIAKRSDNSKINVCSQNGDKRAELDTH</sequence>
<organism evidence="1 2">
    <name type="scientific">Serendipita indica (strain DSM 11827)</name>
    <name type="common">Root endophyte fungus</name>
    <name type="synonym">Piriformospora indica</name>
    <dbReference type="NCBI Taxonomy" id="1109443"/>
    <lineage>
        <taxon>Eukaryota</taxon>
        <taxon>Fungi</taxon>
        <taxon>Dikarya</taxon>
        <taxon>Basidiomycota</taxon>
        <taxon>Agaricomycotina</taxon>
        <taxon>Agaricomycetes</taxon>
        <taxon>Sebacinales</taxon>
        <taxon>Serendipitaceae</taxon>
        <taxon>Serendipita</taxon>
    </lineage>
</organism>
<evidence type="ECO:0000313" key="2">
    <source>
        <dbReference type="Proteomes" id="UP000007148"/>
    </source>
</evidence>
<dbReference type="EMBL" id="CAFZ01000683">
    <property type="protein sequence ID" value="CCA76290.1"/>
    <property type="molecule type" value="Genomic_DNA"/>
</dbReference>
<reference evidence="1 2" key="1">
    <citation type="journal article" date="2011" name="PLoS Pathog.">
        <title>Endophytic Life Strategies Decoded by Genome and Transcriptome Analyses of the Mutualistic Root Symbiont Piriformospora indica.</title>
        <authorList>
            <person name="Zuccaro A."/>
            <person name="Lahrmann U."/>
            <person name="Guldener U."/>
            <person name="Langen G."/>
            <person name="Pfiffi S."/>
            <person name="Biedenkopf D."/>
            <person name="Wong P."/>
            <person name="Samans B."/>
            <person name="Grimm C."/>
            <person name="Basiewicz M."/>
            <person name="Murat C."/>
            <person name="Martin F."/>
            <person name="Kogel K.H."/>
        </authorList>
    </citation>
    <scope>NUCLEOTIDE SEQUENCE [LARGE SCALE GENOMIC DNA]</scope>
    <source>
        <strain evidence="1 2">DSM 11827</strain>
    </source>
</reference>
<dbReference type="InParanoid" id="G4TY97"/>